<keyword evidence="2" id="KW-0479">Metal-binding</keyword>
<keyword evidence="6" id="KW-0472">Membrane</keyword>
<feature type="region of interest" description="Disordered" evidence="5">
    <location>
        <begin position="123"/>
        <end position="176"/>
    </location>
</feature>
<dbReference type="SUPFAM" id="SSF81296">
    <property type="entry name" value="E set domains"/>
    <property type="match status" value="1"/>
</dbReference>
<dbReference type="InterPro" id="IPR032694">
    <property type="entry name" value="CopC/D"/>
</dbReference>
<keyword evidence="3 7" id="KW-0732">Signal</keyword>
<comment type="subcellular location">
    <subcellularLocation>
        <location evidence="1">Cell envelope</location>
    </subcellularLocation>
</comment>
<reference evidence="9 10" key="1">
    <citation type="submission" date="2016-10" db="EMBL/GenBank/DDBJ databases">
        <authorList>
            <person name="Varghese N."/>
            <person name="Submissions S."/>
        </authorList>
    </citation>
    <scope>NUCLEOTIDE SEQUENCE [LARGE SCALE GENOMIC DNA]</scope>
    <source>
        <strain evidence="9 10">CGMCC 1.6501</strain>
    </source>
</reference>
<dbReference type="PANTHER" id="PTHR34820">
    <property type="entry name" value="INNER MEMBRANE PROTEIN YEBZ"/>
    <property type="match status" value="1"/>
</dbReference>
<dbReference type="Proteomes" id="UP000183090">
    <property type="component" value="Unassembled WGS sequence"/>
</dbReference>
<sequence length="207" mass="22357">MYMNKRLMVLLTAFMVSIVFGSVAEAHSSMVSSDPEDGSTAEGEVSDVTMTFDTDIQQEEEIYLENADGERVEPEAVNIDGDTVEVTFSEPLAAAEYNVIWELYGADGHLVNGDFGFTVAEGAADGSKKESEETAEEQTEEEQPEEQTEEEQPEEQTDEVPAEESEGAVEDAAVEDGGGMSGGVIALIVGLGIVVIAMIIFFARRRK</sequence>
<keyword evidence="6" id="KW-1133">Transmembrane helix</keyword>
<feature type="chain" id="PRO_5041637525" description="CopC domain-containing protein" evidence="7">
    <location>
        <begin position="22"/>
        <end position="207"/>
    </location>
</feature>
<evidence type="ECO:0000256" key="2">
    <source>
        <dbReference type="ARBA" id="ARBA00022723"/>
    </source>
</evidence>
<dbReference type="InterPro" id="IPR014756">
    <property type="entry name" value="Ig_E-set"/>
</dbReference>
<dbReference type="GO" id="GO:0046688">
    <property type="term" value="P:response to copper ion"/>
    <property type="evidence" value="ECO:0007669"/>
    <property type="project" value="InterPro"/>
</dbReference>
<keyword evidence="6" id="KW-0812">Transmembrane</keyword>
<accession>A0AA94HBI1</accession>
<evidence type="ECO:0000259" key="8">
    <source>
        <dbReference type="Pfam" id="PF04234"/>
    </source>
</evidence>
<dbReference type="PANTHER" id="PTHR34820:SF4">
    <property type="entry name" value="INNER MEMBRANE PROTEIN YEBZ"/>
    <property type="match status" value="1"/>
</dbReference>
<dbReference type="GO" id="GO:0005507">
    <property type="term" value="F:copper ion binding"/>
    <property type="evidence" value="ECO:0007669"/>
    <property type="project" value="InterPro"/>
</dbReference>
<evidence type="ECO:0000256" key="1">
    <source>
        <dbReference type="ARBA" id="ARBA00004196"/>
    </source>
</evidence>
<dbReference type="GO" id="GO:0042597">
    <property type="term" value="C:periplasmic space"/>
    <property type="evidence" value="ECO:0007669"/>
    <property type="project" value="InterPro"/>
</dbReference>
<evidence type="ECO:0000256" key="7">
    <source>
        <dbReference type="SAM" id="SignalP"/>
    </source>
</evidence>
<feature type="signal peptide" evidence="7">
    <location>
        <begin position="1"/>
        <end position="21"/>
    </location>
</feature>
<name>A0AA94HBI1_9STAP</name>
<keyword evidence="4" id="KW-0186">Copper</keyword>
<evidence type="ECO:0000313" key="9">
    <source>
        <dbReference type="EMBL" id="SFK51927.1"/>
    </source>
</evidence>
<proteinExistence type="predicted"/>
<dbReference type="InterPro" id="IPR007348">
    <property type="entry name" value="CopC_dom"/>
</dbReference>
<protein>
    <recommendedName>
        <fullName evidence="8">CopC domain-containing protein</fullName>
    </recommendedName>
</protein>
<comment type="caution">
    <text evidence="9">The sequence shown here is derived from an EMBL/GenBank/DDBJ whole genome shotgun (WGS) entry which is preliminary data.</text>
</comment>
<feature type="domain" description="CopC" evidence="8">
    <location>
        <begin position="27"/>
        <end position="119"/>
    </location>
</feature>
<evidence type="ECO:0000256" key="4">
    <source>
        <dbReference type="ARBA" id="ARBA00023008"/>
    </source>
</evidence>
<dbReference type="GO" id="GO:0005886">
    <property type="term" value="C:plasma membrane"/>
    <property type="evidence" value="ECO:0007669"/>
    <property type="project" value="TreeGrafter"/>
</dbReference>
<evidence type="ECO:0000256" key="6">
    <source>
        <dbReference type="SAM" id="Phobius"/>
    </source>
</evidence>
<gene>
    <name evidence="9" type="ORF">SAMN05216235_0115</name>
</gene>
<dbReference type="GO" id="GO:0030313">
    <property type="term" value="C:cell envelope"/>
    <property type="evidence" value="ECO:0007669"/>
    <property type="project" value="UniProtKB-SubCell"/>
</dbReference>
<evidence type="ECO:0000256" key="3">
    <source>
        <dbReference type="ARBA" id="ARBA00022729"/>
    </source>
</evidence>
<evidence type="ECO:0000256" key="5">
    <source>
        <dbReference type="SAM" id="MobiDB-lite"/>
    </source>
</evidence>
<dbReference type="EMBL" id="FOTB01000001">
    <property type="protein sequence ID" value="SFK51927.1"/>
    <property type="molecule type" value="Genomic_DNA"/>
</dbReference>
<evidence type="ECO:0000313" key="10">
    <source>
        <dbReference type="Proteomes" id="UP000183090"/>
    </source>
</evidence>
<organism evidence="9 10">
    <name type="scientific">Salinicoccus halodurans</name>
    <dbReference type="NCBI Taxonomy" id="407035"/>
    <lineage>
        <taxon>Bacteria</taxon>
        <taxon>Bacillati</taxon>
        <taxon>Bacillota</taxon>
        <taxon>Bacilli</taxon>
        <taxon>Bacillales</taxon>
        <taxon>Staphylococcaceae</taxon>
        <taxon>Salinicoccus</taxon>
    </lineage>
</organism>
<dbReference type="InterPro" id="IPR014755">
    <property type="entry name" value="Cu-Rt/internalin_Ig-like"/>
</dbReference>
<dbReference type="Pfam" id="PF04234">
    <property type="entry name" value="CopC"/>
    <property type="match status" value="1"/>
</dbReference>
<dbReference type="Gene3D" id="2.60.40.1220">
    <property type="match status" value="1"/>
</dbReference>
<dbReference type="GO" id="GO:0006825">
    <property type="term" value="P:copper ion transport"/>
    <property type="evidence" value="ECO:0007669"/>
    <property type="project" value="InterPro"/>
</dbReference>
<feature type="transmembrane region" description="Helical" evidence="6">
    <location>
        <begin position="184"/>
        <end position="203"/>
    </location>
</feature>
<feature type="compositionally biased region" description="Acidic residues" evidence="5">
    <location>
        <begin position="133"/>
        <end position="174"/>
    </location>
</feature>
<dbReference type="AlphaFoldDB" id="A0AA94HBI1"/>